<evidence type="ECO:0000256" key="2">
    <source>
        <dbReference type="ARBA" id="ARBA00023015"/>
    </source>
</evidence>
<comment type="caution">
    <text evidence="6">The sequence shown here is derived from an EMBL/GenBank/DDBJ whole genome shotgun (WGS) entry which is preliminary data.</text>
</comment>
<dbReference type="PRINTS" id="PR00039">
    <property type="entry name" value="HTHLYSR"/>
</dbReference>
<evidence type="ECO:0000259" key="5">
    <source>
        <dbReference type="PROSITE" id="PS50931"/>
    </source>
</evidence>
<dbReference type="InterPro" id="IPR036388">
    <property type="entry name" value="WH-like_DNA-bd_sf"/>
</dbReference>
<evidence type="ECO:0000256" key="3">
    <source>
        <dbReference type="ARBA" id="ARBA00023125"/>
    </source>
</evidence>
<gene>
    <name evidence="6" type="ORF">GOB81_02080</name>
</gene>
<dbReference type="Proteomes" id="UP000631653">
    <property type="component" value="Unassembled WGS sequence"/>
</dbReference>
<dbReference type="PANTHER" id="PTHR30126:SF98">
    <property type="entry name" value="HTH-TYPE TRANSCRIPTIONAL ACTIVATOR BAUR"/>
    <property type="match status" value="1"/>
</dbReference>
<dbReference type="SUPFAM" id="SSF53850">
    <property type="entry name" value="Periplasmic binding protein-like II"/>
    <property type="match status" value="1"/>
</dbReference>
<reference evidence="6 7" key="1">
    <citation type="journal article" date="2020" name="Int. J. Syst. Evol. Microbiol.">
        <title>Novel acetic acid bacteria from cider fermentations: Acetobacter conturbans sp. nov. and Acetobacter fallax sp. nov.</title>
        <authorList>
            <person name="Sombolestani A.S."/>
            <person name="Cleenwerck I."/>
            <person name="Cnockaert M."/>
            <person name="Borremans W."/>
            <person name="Wieme A.D."/>
            <person name="De Vuyst L."/>
            <person name="Vandamme P."/>
        </authorList>
    </citation>
    <scope>NUCLEOTIDE SEQUENCE [LARGE SCALE GENOMIC DNA]</scope>
    <source>
        <strain evidence="6 7">LMG 1627</strain>
    </source>
</reference>
<keyword evidence="4" id="KW-0804">Transcription</keyword>
<keyword evidence="7" id="KW-1185">Reference proteome</keyword>
<feature type="domain" description="HTH lysR-type" evidence="5">
    <location>
        <begin position="32"/>
        <end position="89"/>
    </location>
</feature>
<dbReference type="Pfam" id="PF00126">
    <property type="entry name" value="HTH_1"/>
    <property type="match status" value="1"/>
</dbReference>
<name>A0ABX0JZC5_9PROT</name>
<protein>
    <submittedName>
        <fullName evidence="6">LysR family transcriptional regulator</fullName>
    </submittedName>
</protein>
<dbReference type="InterPro" id="IPR005119">
    <property type="entry name" value="LysR_subst-bd"/>
</dbReference>
<organism evidence="6 7">
    <name type="scientific">Acetobacter conturbans</name>
    <dbReference type="NCBI Taxonomy" id="1737472"/>
    <lineage>
        <taxon>Bacteria</taxon>
        <taxon>Pseudomonadati</taxon>
        <taxon>Pseudomonadota</taxon>
        <taxon>Alphaproteobacteria</taxon>
        <taxon>Acetobacterales</taxon>
        <taxon>Acetobacteraceae</taxon>
        <taxon>Acetobacter</taxon>
    </lineage>
</organism>
<dbReference type="CDD" id="cd05466">
    <property type="entry name" value="PBP2_LTTR_substrate"/>
    <property type="match status" value="1"/>
</dbReference>
<comment type="similarity">
    <text evidence="1">Belongs to the LysR transcriptional regulatory family.</text>
</comment>
<evidence type="ECO:0000256" key="4">
    <source>
        <dbReference type="ARBA" id="ARBA00023163"/>
    </source>
</evidence>
<dbReference type="EMBL" id="WOSY01000002">
    <property type="protein sequence ID" value="NHN87423.1"/>
    <property type="molecule type" value="Genomic_DNA"/>
</dbReference>
<dbReference type="Gene3D" id="3.40.190.290">
    <property type="match status" value="1"/>
</dbReference>
<dbReference type="PROSITE" id="PS50931">
    <property type="entry name" value="HTH_LYSR"/>
    <property type="match status" value="1"/>
</dbReference>
<dbReference type="RefSeq" id="WP_173568737.1">
    <property type="nucleotide sequence ID" value="NZ_WOSY01000002.1"/>
</dbReference>
<evidence type="ECO:0000313" key="6">
    <source>
        <dbReference type="EMBL" id="NHN87423.1"/>
    </source>
</evidence>
<dbReference type="SUPFAM" id="SSF46785">
    <property type="entry name" value="Winged helix' DNA-binding domain"/>
    <property type="match status" value="1"/>
</dbReference>
<dbReference type="InterPro" id="IPR036390">
    <property type="entry name" value="WH_DNA-bd_sf"/>
</dbReference>
<dbReference type="Gene3D" id="1.10.10.10">
    <property type="entry name" value="Winged helix-like DNA-binding domain superfamily/Winged helix DNA-binding domain"/>
    <property type="match status" value="1"/>
</dbReference>
<dbReference type="PANTHER" id="PTHR30126">
    <property type="entry name" value="HTH-TYPE TRANSCRIPTIONAL REGULATOR"/>
    <property type="match status" value="1"/>
</dbReference>
<keyword evidence="3" id="KW-0238">DNA-binding</keyword>
<evidence type="ECO:0000256" key="1">
    <source>
        <dbReference type="ARBA" id="ARBA00009437"/>
    </source>
</evidence>
<evidence type="ECO:0000313" key="7">
    <source>
        <dbReference type="Proteomes" id="UP000631653"/>
    </source>
</evidence>
<dbReference type="InterPro" id="IPR000847">
    <property type="entry name" value="LysR_HTH_N"/>
</dbReference>
<sequence>MVLAARRSVGGVKMDRSSKLQPQREQRFVRQVDWNLFRQFHEIVRAGSVSAAARYLHTHQPGLSLALKRLEEQVGVPLCRRTPQGVELTPAGKMVFEQVTDVVEAIKMVPHVAMQAAKRIEGTLRLGMISDITSGELDEALSSFVRRHPDVTLQIDIGTWRGVLDAVAAGECDVGVTYESDSVPKIRYEPMVRESQQLYCGRSHPLFGSSIRNPATLADERFILAVADEPKDVERFRLHYDLGKNTVAYADDLTEAMRLIRLSAGIGFLPTIVAEPLGERLWPLLPVSLLPDYFIYLITSAAVPLSTPAQLFHEEMLRRLRAKPEFR</sequence>
<dbReference type="Pfam" id="PF03466">
    <property type="entry name" value="LysR_substrate"/>
    <property type="match status" value="1"/>
</dbReference>
<accession>A0ABX0JZC5</accession>
<proteinExistence type="inferred from homology"/>
<keyword evidence="2" id="KW-0805">Transcription regulation</keyword>